<feature type="non-terminal residue" evidence="2">
    <location>
        <position position="25"/>
    </location>
</feature>
<protein>
    <submittedName>
        <fullName evidence="2">Uncharacterized protein</fullName>
    </submittedName>
</protein>
<reference evidence="2" key="1">
    <citation type="submission" date="2021-02" db="EMBL/GenBank/DDBJ databases">
        <authorList>
            <person name="Nowell W R."/>
        </authorList>
    </citation>
    <scope>NUCLEOTIDE SEQUENCE</scope>
</reference>
<gene>
    <name evidence="2" type="ORF">UJA718_LOCUS42990</name>
</gene>
<dbReference type="Proteomes" id="UP000663873">
    <property type="component" value="Unassembled WGS sequence"/>
</dbReference>
<feature type="region of interest" description="Disordered" evidence="1">
    <location>
        <begin position="1"/>
        <end position="25"/>
    </location>
</feature>
<evidence type="ECO:0000256" key="1">
    <source>
        <dbReference type="SAM" id="MobiDB-lite"/>
    </source>
</evidence>
<name>A0A821RAV5_9BILA</name>
<proteinExistence type="predicted"/>
<comment type="caution">
    <text evidence="2">The sequence shown here is derived from an EMBL/GenBank/DDBJ whole genome shotgun (WGS) entry which is preliminary data.</text>
</comment>
<organism evidence="2 3">
    <name type="scientific">Rotaria socialis</name>
    <dbReference type="NCBI Taxonomy" id="392032"/>
    <lineage>
        <taxon>Eukaryota</taxon>
        <taxon>Metazoa</taxon>
        <taxon>Spiralia</taxon>
        <taxon>Gnathifera</taxon>
        <taxon>Rotifera</taxon>
        <taxon>Eurotatoria</taxon>
        <taxon>Bdelloidea</taxon>
        <taxon>Philodinida</taxon>
        <taxon>Philodinidae</taxon>
        <taxon>Rotaria</taxon>
    </lineage>
</organism>
<evidence type="ECO:0000313" key="3">
    <source>
        <dbReference type="Proteomes" id="UP000663873"/>
    </source>
</evidence>
<evidence type="ECO:0000313" key="2">
    <source>
        <dbReference type="EMBL" id="CAF4839700.1"/>
    </source>
</evidence>
<keyword evidence="3" id="KW-1185">Reference proteome</keyword>
<accession>A0A821RAV5</accession>
<dbReference type="AlphaFoldDB" id="A0A821RAV5"/>
<dbReference type="EMBL" id="CAJOBP010057634">
    <property type="protein sequence ID" value="CAF4839700.1"/>
    <property type="molecule type" value="Genomic_DNA"/>
</dbReference>
<feature type="compositionally biased region" description="Low complexity" evidence="1">
    <location>
        <begin position="11"/>
        <end position="25"/>
    </location>
</feature>
<sequence length="25" mass="2639">MLAGPRPSFNSGPPSQSMQQQPQAP</sequence>